<reference evidence="1 2" key="1">
    <citation type="submission" date="2022-10" db="EMBL/GenBank/DDBJ databases">
        <title>Luteolibacter arcticus strain CCTCC AB 2014275, whole genome shotgun sequencing project.</title>
        <authorList>
            <person name="Zhao G."/>
            <person name="Shen L."/>
        </authorList>
    </citation>
    <scope>NUCLEOTIDE SEQUENCE [LARGE SCALE GENOMIC DNA]</scope>
    <source>
        <strain evidence="1 2">CCTCC AB 2014275</strain>
    </source>
</reference>
<dbReference type="EMBL" id="JAPDDT010000002">
    <property type="protein sequence ID" value="MCW1922385.1"/>
    <property type="molecule type" value="Genomic_DNA"/>
</dbReference>
<evidence type="ECO:0000313" key="1">
    <source>
        <dbReference type="EMBL" id="MCW1922385.1"/>
    </source>
</evidence>
<dbReference type="RefSeq" id="WP_264486494.1">
    <property type="nucleotide sequence ID" value="NZ_JAPDDT010000002.1"/>
</dbReference>
<gene>
    <name evidence="1" type="ORF">OKA05_07455</name>
</gene>
<protein>
    <submittedName>
        <fullName evidence="1">Uncharacterized protein</fullName>
    </submittedName>
</protein>
<keyword evidence="2" id="KW-1185">Reference proteome</keyword>
<accession>A0ABT3GGE7</accession>
<proteinExistence type="predicted"/>
<dbReference type="Proteomes" id="UP001320876">
    <property type="component" value="Unassembled WGS sequence"/>
</dbReference>
<sequence length="141" mass="16265">MTRDEIIEKIRKVEALFMGTDSPGEMQAALGALDRLNAQLAAAPQPVEEWQFSMHDPWKRQLFIALIRRHGLHPYRHPRQRSSTVMVRTTRAMVDQILWPQYLELSKILHDYLDEVTRDIIGRSVHADVSEAPEQANLPLS</sequence>
<name>A0ABT3GGE7_9BACT</name>
<organism evidence="1 2">
    <name type="scientific">Luteolibacter arcticus</name>
    <dbReference type="NCBI Taxonomy" id="1581411"/>
    <lineage>
        <taxon>Bacteria</taxon>
        <taxon>Pseudomonadati</taxon>
        <taxon>Verrucomicrobiota</taxon>
        <taxon>Verrucomicrobiia</taxon>
        <taxon>Verrucomicrobiales</taxon>
        <taxon>Verrucomicrobiaceae</taxon>
        <taxon>Luteolibacter</taxon>
    </lineage>
</organism>
<evidence type="ECO:0000313" key="2">
    <source>
        <dbReference type="Proteomes" id="UP001320876"/>
    </source>
</evidence>
<comment type="caution">
    <text evidence="1">The sequence shown here is derived from an EMBL/GenBank/DDBJ whole genome shotgun (WGS) entry which is preliminary data.</text>
</comment>